<dbReference type="GO" id="GO:0019369">
    <property type="term" value="P:arachidonate metabolic process"/>
    <property type="evidence" value="ECO:0007669"/>
    <property type="project" value="TreeGrafter"/>
</dbReference>
<keyword evidence="2" id="KW-0442">Lipid degradation</keyword>
<gene>
    <name evidence="6" type="ORF">OEA41_007558</name>
</gene>
<dbReference type="Proteomes" id="UP001276659">
    <property type="component" value="Unassembled WGS sequence"/>
</dbReference>
<evidence type="ECO:0000313" key="6">
    <source>
        <dbReference type="EMBL" id="KAK3176235.1"/>
    </source>
</evidence>
<dbReference type="InterPro" id="IPR016035">
    <property type="entry name" value="Acyl_Trfase/lysoPLipase"/>
</dbReference>
<dbReference type="Pfam" id="PF01734">
    <property type="entry name" value="Patatin"/>
    <property type="match status" value="1"/>
</dbReference>
<dbReference type="SUPFAM" id="SSF52151">
    <property type="entry name" value="FabD/lysophospholipase-like"/>
    <property type="match status" value="1"/>
</dbReference>
<comment type="caution">
    <text evidence="6">The sequence shown here is derived from an EMBL/GenBank/DDBJ whole genome shotgun (WGS) entry which is preliminary data.</text>
</comment>
<evidence type="ECO:0000313" key="7">
    <source>
        <dbReference type="Proteomes" id="UP001276659"/>
    </source>
</evidence>
<dbReference type="GO" id="GO:0016042">
    <property type="term" value="P:lipid catabolic process"/>
    <property type="evidence" value="ECO:0007669"/>
    <property type="project" value="UniProtKB-KW"/>
</dbReference>
<feature type="domain" description="PNPLA" evidence="5">
    <location>
        <begin position="63"/>
        <end position="130"/>
    </location>
</feature>
<accession>A0AAE0DQJ5</accession>
<proteinExistence type="predicted"/>
<dbReference type="EMBL" id="JASNWA010000004">
    <property type="protein sequence ID" value="KAK3176235.1"/>
    <property type="molecule type" value="Genomic_DNA"/>
</dbReference>
<dbReference type="GO" id="GO:0047499">
    <property type="term" value="F:calcium-independent phospholipase A2 activity"/>
    <property type="evidence" value="ECO:0007669"/>
    <property type="project" value="TreeGrafter"/>
</dbReference>
<dbReference type="PANTHER" id="PTHR24185">
    <property type="entry name" value="CALCIUM-INDEPENDENT PHOSPHOLIPASE A2-GAMMA"/>
    <property type="match status" value="1"/>
</dbReference>
<keyword evidence="7" id="KW-1185">Reference proteome</keyword>
<dbReference type="GO" id="GO:0016020">
    <property type="term" value="C:membrane"/>
    <property type="evidence" value="ECO:0007669"/>
    <property type="project" value="TreeGrafter"/>
</dbReference>
<keyword evidence="3" id="KW-0443">Lipid metabolism</keyword>
<name>A0AAE0DQJ5_9LECA</name>
<evidence type="ECO:0000256" key="4">
    <source>
        <dbReference type="SAM" id="MobiDB-lite"/>
    </source>
</evidence>
<feature type="region of interest" description="Disordered" evidence="4">
    <location>
        <begin position="1"/>
        <end position="25"/>
    </location>
</feature>
<dbReference type="GO" id="GO:0046486">
    <property type="term" value="P:glycerolipid metabolic process"/>
    <property type="evidence" value="ECO:0007669"/>
    <property type="project" value="UniProtKB-ARBA"/>
</dbReference>
<evidence type="ECO:0000256" key="1">
    <source>
        <dbReference type="ARBA" id="ARBA00022801"/>
    </source>
</evidence>
<keyword evidence="1" id="KW-0378">Hydrolase</keyword>
<dbReference type="PANTHER" id="PTHR24185:SF1">
    <property type="entry name" value="CALCIUM-INDEPENDENT PHOSPHOLIPASE A2-GAMMA"/>
    <property type="match status" value="1"/>
</dbReference>
<dbReference type="AlphaFoldDB" id="A0AAE0DQJ5"/>
<sequence>MIEIARLEQEEPRAPNSVHPLEVRSREPVRVARTKTADHSNATASNSTVFGPAQSSHYFPAHYFDYIAGTSTGGLIAIMLGRLVMTVDECLEAYESLADRVFGHPRILYIRNSLYPKDKYNEKMLEDVVRDIVRQRDPRGSSNAAFPQYNEDMCRT</sequence>
<evidence type="ECO:0000256" key="3">
    <source>
        <dbReference type="ARBA" id="ARBA00023098"/>
    </source>
</evidence>
<dbReference type="InterPro" id="IPR002641">
    <property type="entry name" value="PNPLA_dom"/>
</dbReference>
<feature type="compositionally biased region" description="Basic and acidic residues" evidence="4">
    <location>
        <begin position="1"/>
        <end position="13"/>
    </location>
</feature>
<protein>
    <recommendedName>
        <fullName evidence="5">PNPLA domain-containing protein</fullName>
    </recommendedName>
</protein>
<evidence type="ECO:0000259" key="5">
    <source>
        <dbReference type="Pfam" id="PF01734"/>
    </source>
</evidence>
<reference evidence="6" key="1">
    <citation type="submission" date="2022-11" db="EMBL/GenBank/DDBJ databases">
        <title>Chromosomal genome sequence assembly and mating type (MAT) locus characterization of the leprose asexual lichenized fungus Lepraria neglecta (Nyl.) Erichsen.</title>
        <authorList>
            <person name="Allen J.L."/>
            <person name="Pfeffer B."/>
        </authorList>
    </citation>
    <scope>NUCLEOTIDE SEQUENCE</scope>
    <source>
        <strain evidence="6">Allen 5258</strain>
    </source>
</reference>
<organism evidence="6 7">
    <name type="scientific">Lepraria neglecta</name>
    <dbReference type="NCBI Taxonomy" id="209136"/>
    <lineage>
        <taxon>Eukaryota</taxon>
        <taxon>Fungi</taxon>
        <taxon>Dikarya</taxon>
        <taxon>Ascomycota</taxon>
        <taxon>Pezizomycotina</taxon>
        <taxon>Lecanoromycetes</taxon>
        <taxon>OSLEUM clade</taxon>
        <taxon>Lecanoromycetidae</taxon>
        <taxon>Lecanorales</taxon>
        <taxon>Lecanorineae</taxon>
        <taxon>Stereocaulaceae</taxon>
        <taxon>Lepraria</taxon>
    </lineage>
</organism>
<evidence type="ECO:0000256" key="2">
    <source>
        <dbReference type="ARBA" id="ARBA00022963"/>
    </source>
</evidence>
<dbReference type="Gene3D" id="3.40.1090.10">
    <property type="entry name" value="Cytosolic phospholipase A2 catalytic domain"/>
    <property type="match status" value="1"/>
</dbReference>